<evidence type="ECO:0000313" key="1">
    <source>
        <dbReference type="EMBL" id="RMU77181.1"/>
    </source>
</evidence>
<organism evidence="1 2">
    <name type="scientific">Pseudomonas syringae pv. aptata</name>
    <dbReference type="NCBI Taxonomy" id="83167"/>
    <lineage>
        <taxon>Bacteria</taxon>
        <taxon>Pseudomonadati</taxon>
        <taxon>Pseudomonadota</taxon>
        <taxon>Gammaproteobacteria</taxon>
        <taxon>Pseudomonadales</taxon>
        <taxon>Pseudomonadaceae</taxon>
        <taxon>Pseudomonas</taxon>
        <taxon>Pseudomonas syringae</taxon>
    </lineage>
</organism>
<dbReference type="AlphaFoldDB" id="A0A3M5X2T0"/>
<proteinExistence type="predicted"/>
<reference evidence="1 2" key="1">
    <citation type="submission" date="2018-08" db="EMBL/GenBank/DDBJ databases">
        <title>Recombination of ecologically and evolutionarily significant loci maintains genetic cohesion in the Pseudomonas syringae species complex.</title>
        <authorList>
            <person name="Dillon M."/>
            <person name="Thakur S."/>
            <person name="Almeida R.N.D."/>
            <person name="Weir B.S."/>
            <person name="Guttman D.S."/>
        </authorList>
    </citation>
    <scope>NUCLEOTIDE SEQUENCE [LARGE SCALE GENOMIC DNA]</scope>
    <source>
        <strain evidence="1 2">ICMP 11935</strain>
    </source>
</reference>
<gene>
    <name evidence="1" type="ORF">ALP24_200142</name>
</gene>
<protein>
    <submittedName>
        <fullName evidence="1">Uncharacterized protein</fullName>
    </submittedName>
</protein>
<accession>A0A3M5X2T0</accession>
<dbReference type="EMBL" id="RBUF01000124">
    <property type="protein sequence ID" value="RMU77181.1"/>
    <property type="molecule type" value="Genomic_DNA"/>
</dbReference>
<evidence type="ECO:0000313" key="2">
    <source>
        <dbReference type="Proteomes" id="UP000274315"/>
    </source>
</evidence>
<comment type="caution">
    <text evidence="1">The sequence shown here is derived from an EMBL/GenBank/DDBJ whole genome shotgun (WGS) entry which is preliminary data.</text>
</comment>
<sequence>MFAVVATRTEFLKSCRASSLVTNSRVASTTLGSIFSSTLAELLTIRFIRTTCVRPEPCASNGLNDGAQFATATRSPSESYKPISRIHLPPTSAGMTCSAMMIAGLAGSCVS</sequence>
<dbReference type="Proteomes" id="UP000274315">
    <property type="component" value="Unassembled WGS sequence"/>
</dbReference>
<name>A0A3M5X2T0_PSEAP</name>